<protein>
    <recommendedName>
        <fullName evidence="3">AsnC family protein</fullName>
    </recommendedName>
</protein>
<evidence type="ECO:0000313" key="1">
    <source>
        <dbReference type="EMBL" id="GLI27046.1"/>
    </source>
</evidence>
<proteinExistence type="predicted"/>
<name>A0A9W6FP03_9MICO</name>
<accession>A0A9W6FP03</accession>
<gene>
    <name evidence="1" type="ORF">ARHIZOSPH14_12880</name>
</gene>
<dbReference type="AlphaFoldDB" id="A0A9W6FP03"/>
<comment type="caution">
    <text evidence="1">The sequence shown here is derived from an EMBL/GenBank/DDBJ whole genome shotgun (WGS) entry which is preliminary data.</text>
</comment>
<dbReference type="EMBL" id="BSDP01000001">
    <property type="protein sequence ID" value="GLI27046.1"/>
    <property type="molecule type" value="Genomic_DNA"/>
</dbReference>
<evidence type="ECO:0000313" key="2">
    <source>
        <dbReference type="Proteomes" id="UP001144396"/>
    </source>
</evidence>
<dbReference type="Proteomes" id="UP001144396">
    <property type="component" value="Unassembled WGS sequence"/>
</dbReference>
<dbReference type="RefSeq" id="WP_281883231.1">
    <property type="nucleotide sequence ID" value="NZ_BSDP01000001.1"/>
</dbReference>
<evidence type="ECO:0008006" key="3">
    <source>
        <dbReference type="Google" id="ProtNLM"/>
    </source>
</evidence>
<sequence>MTKTKASTEEWLDELRLEKSDMRDGAHLARIGVALDAIDAAERELVAAVAAAHAAGDSWAAIGAVLGTSRQAAHRRFAALIDTQR</sequence>
<reference evidence="1" key="1">
    <citation type="submission" date="2022-12" db="EMBL/GenBank/DDBJ databases">
        <title>Reference genome sequencing for broad-spectrum identification of bacterial and archaeal isolates by mass spectrometry.</title>
        <authorList>
            <person name="Sekiguchi Y."/>
            <person name="Tourlousse D.M."/>
        </authorList>
    </citation>
    <scope>NUCLEOTIDE SEQUENCE</scope>
    <source>
        <strain evidence="1">14</strain>
    </source>
</reference>
<organism evidence="1 2">
    <name type="scientific">Agromyces rhizosphaerae</name>
    <dbReference type="NCBI Taxonomy" id="88374"/>
    <lineage>
        <taxon>Bacteria</taxon>
        <taxon>Bacillati</taxon>
        <taxon>Actinomycetota</taxon>
        <taxon>Actinomycetes</taxon>
        <taxon>Micrococcales</taxon>
        <taxon>Microbacteriaceae</taxon>
        <taxon>Agromyces</taxon>
    </lineage>
</organism>
<keyword evidence="2" id="KW-1185">Reference proteome</keyword>